<dbReference type="PANTHER" id="PTHR30425:SF1">
    <property type="entry name" value="PHOSPHATE TRANSPORT SYSTEM PERMEASE PROTEIN PSTC"/>
    <property type="match status" value="1"/>
</dbReference>
<accession>A0A1F5V5N4</accession>
<sequence length="307" mass="34218">MNRRRFKDLIVQRIMFILCCFVISILFFIVMGLFYKASPILAIHSLRDLLFSSTWHPSKGNFGLGLFIVSTLWVTAIAIVIAIPLSLLTAIYLTEYAPKRMREVLKPLIDLLAGISPVIYGVWGIIAIVPLISDYVMPFFSERLTFFPFLSDNYTGYSALAGGIVLSVMVFPIIISVIHEVLETVPFEIREASLALGATKWETTRRVVLKKARPGIVAAFILGLTRAFGETMAVLMVAGCSLHGFPKSVFDTAYPLPALIANTYGEMMSIPLYDSAVLLAAFILLLMTTLFNMVAWGILLHIERKER</sequence>
<dbReference type="Pfam" id="PF00528">
    <property type="entry name" value="BPD_transp_1"/>
    <property type="match status" value="1"/>
</dbReference>
<dbReference type="EMBL" id="MFGW01000233">
    <property type="protein sequence ID" value="OGF58715.1"/>
    <property type="molecule type" value="Genomic_DNA"/>
</dbReference>
<evidence type="ECO:0000256" key="2">
    <source>
        <dbReference type="ARBA" id="ARBA00007069"/>
    </source>
</evidence>
<feature type="transmembrane region" description="Helical" evidence="9">
    <location>
        <begin position="62"/>
        <end position="90"/>
    </location>
</feature>
<keyword evidence="7 9" id="KW-1133">Transmembrane helix</keyword>
<dbReference type="GO" id="GO:0006817">
    <property type="term" value="P:phosphate ion transport"/>
    <property type="evidence" value="ECO:0007669"/>
    <property type="project" value="UniProtKB-KW"/>
</dbReference>
<dbReference type="GO" id="GO:0005315">
    <property type="term" value="F:phosphate transmembrane transporter activity"/>
    <property type="evidence" value="ECO:0007669"/>
    <property type="project" value="InterPro"/>
</dbReference>
<organism evidence="12 13">
    <name type="scientific">Candidatus Fischerbacteria bacterium RBG_13_37_8</name>
    <dbReference type="NCBI Taxonomy" id="1817863"/>
    <lineage>
        <taxon>Bacteria</taxon>
        <taxon>Candidatus Fischeribacteriota</taxon>
    </lineage>
</organism>
<comment type="caution">
    <text evidence="12">The sequence shown here is derived from an EMBL/GenBank/DDBJ whole genome shotgun (WGS) entry which is preliminary data.</text>
</comment>
<evidence type="ECO:0000256" key="6">
    <source>
        <dbReference type="ARBA" id="ARBA00022692"/>
    </source>
</evidence>
<evidence type="ECO:0000259" key="11">
    <source>
        <dbReference type="PROSITE" id="PS50928"/>
    </source>
</evidence>
<evidence type="ECO:0000256" key="10">
    <source>
        <dbReference type="RuleBase" id="RU363054"/>
    </source>
</evidence>
<dbReference type="AlphaFoldDB" id="A0A1F5V5N4"/>
<dbReference type="NCBIfam" id="TIGR02138">
    <property type="entry name" value="phosphate_pstC"/>
    <property type="match status" value="1"/>
</dbReference>
<evidence type="ECO:0000313" key="12">
    <source>
        <dbReference type="EMBL" id="OGF58715.1"/>
    </source>
</evidence>
<dbReference type="PROSITE" id="PS50928">
    <property type="entry name" value="ABC_TM1"/>
    <property type="match status" value="1"/>
</dbReference>
<name>A0A1F5V5N4_9BACT</name>
<keyword evidence="5 10" id="KW-0592">Phosphate transport</keyword>
<dbReference type="InterPro" id="IPR011864">
    <property type="entry name" value="Phosphate_PstC"/>
</dbReference>
<dbReference type="GO" id="GO:0005886">
    <property type="term" value="C:plasma membrane"/>
    <property type="evidence" value="ECO:0007669"/>
    <property type="project" value="UniProtKB-SubCell"/>
</dbReference>
<comment type="subcellular location">
    <subcellularLocation>
        <location evidence="1 9">Cell membrane</location>
        <topology evidence="1 9">Multi-pass membrane protein</topology>
    </subcellularLocation>
</comment>
<proteinExistence type="inferred from homology"/>
<feature type="transmembrane region" description="Helical" evidence="9">
    <location>
        <begin position="215"/>
        <end position="238"/>
    </location>
</feature>
<evidence type="ECO:0000256" key="8">
    <source>
        <dbReference type="ARBA" id="ARBA00023136"/>
    </source>
</evidence>
<feature type="transmembrane region" description="Helical" evidence="9">
    <location>
        <begin position="157"/>
        <end position="178"/>
    </location>
</feature>
<comment type="function">
    <text evidence="10">Part of the binding-protein-dependent transport system for phosphate; probably responsible for the translocation of the substrate across the membrane.</text>
</comment>
<evidence type="ECO:0000256" key="1">
    <source>
        <dbReference type="ARBA" id="ARBA00004651"/>
    </source>
</evidence>
<dbReference type="InterPro" id="IPR000515">
    <property type="entry name" value="MetI-like"/>
</dbReference>
<dbReference type="Gene3D" id="1.10.3720.10">
    <property type="entry name" value="MetI-like"/>
    <property type="match status" value="1"/>
</dbReference>
<feature type="domain" description="ABC transmembrane type-1" evidence="11">
    <location>
        <begin position="68"/>
        <end position="295"/>
    </location>
</feature>
<dbReference type="InterPro" id="IPR035906">
    <property type="entry name" value="MetI-like_sf"/>
</dbReference>
<evidence type="ECO:0000313" key="13">
    <source>
        <dbReference type="Proteomes" id="UP000178943"/>
    </source>
</evidence>
<evidence type="ECO:0000256" key="3">
    <source>
        <dbReference type="ARBA" id="ARBA00022448"/>
    </source>
</evidence>
<evidence type="ECO:0000256" key="7">
    <source>
        <dbReference type="ARBA" id="ARBA00022989"/>
    </source>
</evidence>
<feature type="transmembrane region" description="Helical" evidence="9">
    <location>
        <begin position="14"/>
        <end position="35"/>
    </location>
</feature>
<gene>
    <name evidence="12" type="ORF">A2Y62_13065</name>
</gene>
<dbReference type="STRING" id="1817863.A2Y62_13065"/>
<feature type="transmembrane region" description="Helical" evidence="9">
    <location>
        <begin position="111"/>
        <end position="137"/>
    </location>
</feature>
<comment type="similarity">
    <text evidence="2 10">Belongs to the binding-protein-dependent transport system permease family. CysTW subfamily.</text>
</comment>
<evidence type="ECO:0000256" key="4">
    <source>
        <dbReference type="ARBA" id="ARBA00022475"/>
    </source>
</evidence>
<evidence type="ECO:0000256" key="9">
    <source>
        <dbReference type="RuleBase" id="RU363032"/>
    </source>
</evidence>
<protein>
    <recommendedName>
        <fullName evidence="10">Phosphate transport system permease protein</fullName>
    </recommendedName>
</protein>
<dbReference type="PANTHER" id="PTHR30425">
    <property type="entry name" value="PHOSPHATE TRANSPORT SYSTEM PERMEASE PROTEIN PST"/>
    <property type="match status" value="1"/>
</dbReference>
<reference evidence="12 13" key="1">
    <citation type="journal article" date="2016" name="Nat. Commun.">
        <title>Thousands of microbial genomes shed light on interconnected biogeochemical processes in an aquifer system.</title>
        <authorList>
            <person name="Anantharaman K."/>
            <person name="Brown C.T."/>
            <person name="Hug L.A."/>
            <person name="Sharon I."/>
            <person name="Castelle C.J."/>
            <person name="Probst A.J."/>
            <person name="Thomas B.C."/>
            <person name="Singh A."/>
            <person name="Wilkins M.J."/>
            <person name="Karaoz U."/>
            <person name="Brodie E.L."/>
            <person name="Williams K.H."/>
            <person name="Hubbard S.S."/>
            <person name="Banfield J.F."/>
        </authorList>
    </citation>
    <scope>NUCLEOTIDE SEQUENCE [LARGE SCALE GENOMIC DNA]</scope>
</reference>
<keyword evidence="6 9" id="KW-0812">Transmembrane</keyword>
<evidence type="ECO:0000256" key="5">
    <source>
        <dbReference type="ARBA" id="ARBA00022592"/>
    </source>
</evidence>
<dbReference type="SUPFAM" id="SSF161098">
    <property type="entry name" value="MetI-like"/>
    <property type="match status" value="1"/>
</dbReference>
<keyword evidence="4 10" id="KW-1003">Cell membrane</keyword>
<dbReference type="InterPro" id="IPR051124">
    <property type="entry name" value="Phosphate_Transport_Permease"/>
</dbReference>
<feature type="transmembrane region" description="Helical" evidence="9">
    <location>
        <begin position="276"/>
        <end position="302"/>
    </location>
</feature>
<keyword evidence="3 9" id="KW-0813">Transport</keyword>
<dbReference type="CDD" id="cd06261">
    <property type="entry name" value="TM_PBP2"/>
    <property type="match status" value="1"/>
</dbReference>
<dbReference type="Proteomes" id="UP000178943">
    <property type="component" value="Unassembled WGS sequence"/>
</dbReference>
<keyword evidence="8 9" id="KW-0472">Membrane</keyword>